<gene>
    <name evidence="1" type="ORF">MGR_2961</name>
</gene>
<organism evidence="1">
    <name type="scientific">Magnetospirillum gryphiswaldense</name>
    <dbReference type="NCBI Taxonomy" id="55518"/>
    <lineage>
        <taxon>Bacteria</taxon>
        <taxon>Pseudomonadati</taxon>
        <taxon>Pseudomonadota</taxon>
        <taxon>Alphaproteobacteria</taxon>
        <taxon>Rhodospirillales</taxon>
        <taxon>Rhodospirillaceae</taxon>
        <taxon>Magnetospirillum</taxon>
    </lineage>
</organism>
<sequence length="83" mass="8873">MVLVFPTTIVIVDNDPLSLQGIHQLLTLYLEASQLGKATGDTEPLDPGYLESGINLSLLDLTLSSGPGPNWLSSYFPYAPPVS</sequence>
<reference evidence="1" key="1">
    <citation type="journal article" date="2007" name="J. Bacteriol.">
        <title>Comparative genome analysis of four magnetotactic bacteria reveals a complex set of group-specific genes implicated in magnetosome biomineralization and function.</title>
        <authorList>
            <person name="Richter M."/>
            <person name="Kube M."/>
            <person name="Bazylinski D.A."/>
            <person name="Lombardot T."/>
            <person name="Gloeckner F.O."/>
            <person name="Reinhardt R."/>
            <person name="Schueler D."/>
        </authorList>
    </citation>
    <scope>NUCLEOTIDE SEQUENCE</scope>
    <source>
        <strain evidence="1">MSR-1</strain>
    </source>
</reference>
<accession>A4U3B6</accession>
<dbReference type="AlphaFoldDB" id="A4U3B6"/>
<proteinExistence type="predicted"/>
<name>A4U3B6_9PROT</name>
<dbReference type="EMBL" id="CU459003">
    <property type="protein sequence ID" value="CAM77373.1"/>
    <property type="molecule type" value="Genomic_DNA"/>
</dbReference>
<evidence type="ECO:0000313" key="1">
    <source>
        <dbReference type="EMBL" id="CAM77373.1"/>
    </source>
</evidence>
<protein>
    <submittedName>
        <fullName evidence="1">Uncharacterized protein</fullName>
    </submittedName>
</protein>